<evidence type="ECO:0008006" key="4">
    <source>
        <dbReference type="Google" id="ProtNLM"/>
    </source>
</evidence>
<feature type="compositionally biased region" description="Acidic residues" evidence="1">
    <location>
        <begin position="179"/>
        <end position="194"/>
    </location>
</feature>
<proteinExistence type="predicted"/>
<gene>
    <name evidence="2" type="ORF">TTHERM_00816220</name>
</gene>
<sequence length="231" mass="26914">MEQNQLVIEDLKIQNLNFDATKVIANLSCLSIKPQQATKYFSEFANFKNLQELRIFIGNNKKTYYGNESQYGLTYLGQALENLINIENIEINLSESKLNNEVAGSLGSAIADLHQLKVLQLILDRNKISFKGASFLASSIAKCVNLQYLYLNLDNNKLDKLENNESKQSQQFDIIHQDENEDENDEYESEDENDDYESVYYDKALKNIILKTKRLIRFEVKWNDQSRYYDY</sequence>
<dbReference type="SUPFAM" id="SSF52047">
    <property type="entry name" value="RNI-like"/>
    <property type="match status" value="1"/>
</dbReference>
<keyword evidence="3" id="KW-1185">Reference proteome</keyword>
<protein>
    <recommendedName>
        <fullName evidence="4">Kinase domain protein</fullName>
    </recommendedName>
</protein>
<dbReference type="InterPro" id="IPR032675">
    <property type="entry name" value="LRR_dom_sf"/>
</dbReference>
<evidence type="ECO:0000256" key="1">
    <source>
        <dbReference type="SAM" id="MobiDB-lite"/>
    </source>
</evidence>
<organism evidence="2 3">
    <name type="scientific">Tetrahymena thermophila (strain SB210)</name>
    <dbReference type="NCBI Taxonomy" id="312017"/>
    <lineage>
        <taxon>Eukaryota</taxon>
        <taxon>Sar</taxon>
        <taxon>Alveolata</taxon>
        <taxon>Ciliophora</taxon>
        <taxon>Intramacronucleata</taxon>
        <taxon>Oligohymenophorea</taxon>
        <taxon>Hymenostomatida</taxon>
        <taxon>Tetrahymenina</taxon>
        <taxon>Tetrahymenidae</taxon>
        <taxon>Tetrahymena</taxon>
    </lineage>
</organism>
<dbReference type="InParanoid" id="Q23HC4"/>
<dbReference type="GeneID" id="7843154"/>
<dbReference type="Gene3D" id="3.80.10.10">
    <property type="entry name" value="Ribonuclease Inhibitor"/>
    <property type="match status" value="1"/>
</dbReference>
<dbReference type="KEGG" id="tet:TTHERM_00816220"/>
<dbReference type="EMBL" id="GG662700">
    <property type="protein sequence ID" value="EAR95884.2"/>
    <property type="molecule type" value="Genomic_DNA"/>
</dbReference>
<reference evidence="3" key="1">
    <citation type="journal article" date="2006" name="PLoS Biol.">
        <title>Macronuclear genome sequence of the ciliate Tetrahymena thermophila, a model eukaryote.</title>
        <authorList>
            <person name="Eisen J.A."/>
            <person name="Coyne R.S."/>
            <person name="Wu M."/>
            <person name="Wu D."/>
            <person name="Thiagarajan M."/>
            <person name="Wortman J.R."/>
            <person name="Badger J.H."/>
            <person name="Ren Q."/>
            <person name="Amedeo P."/>
            <person name="Jones K.M."/>
            <person name="Tallon L.J."/>
            <person name="Delcher A.L."/>
            <person name="Salzberg S.L."/>
            <person name="Silva J.C."/>
            <person name="Haas B.J."/>
            <person name="Majoros W.H."/>
            <person name="Farzad M."/>
            <person name="Carlton J.M."/>
            <person name="Smith R.K. Jr."/>
            <person name="Garg J."/>
            <person name="Pearlman R.E."/>
            <person name="Karrer K.M."/>
            <person name="Sun L."/>
            <person name="Manning G."/>
            <person name="Elde N.C."/>
            <person name="Turkewitz A.P."/>
            <person name="Asai D.J."/>
            <person name="Wilkes D.E."/>
            <person name="Wang Y."/>
            <person name="Cai H."/>
            <person name="Collins K."/>
            <person name="Stewart B.A."/>
            <person name="Lee S.R."/>
            <person name="Wilamowska K."/>
            <person name="Weinberg Z."/>
            <person name="Ruzzo W.L."/>
            <person name="Wloga D."/>
            <person name="Gaertig J."/>
            <person name="Frankel J."/>
            <person name="Tsao C.-C."/>
            <person name="Gorovsky M.A."/>
            <person name="Keeling P.J."/>
            <person name="Waller R.F."/>
            <person name="Patron N.J."/>
            <person name="Cherry J.M."/>
            <person name="Stover N.A."/>
            <person name="Krieger C.J."/>
            <person name="del Toro C."/>
            <person name="Ryder H.F."/>
            <person name="Williamson S.C."/>
            <person name="Barbeau R.A."/>
            <person name="Hamilton E.P."/>
            <person name="Orias E."/>
        </authorList>
    </citation>
    <scope>NUCLEOTIDE SEQUENCE [LARGE SCALE GENOMIC DNA]</scope>
    <source>
        <strain evidence="3">SB210</strain>
    </source>
</reference>
<name>Q23HC4_TETTS</name>
<dbReference type="RefSeq" id="XP_001016129.2">
    <property type="nucleotide sequence ID" value="XM_001016129.2"/>
</dbReference>
<dbReference type="HOGENOM" id="CLU_2163483_0_0_1"/>
<evidence type="ECO:0000313" key="3">
    <source>
        <dbReference type="Proteomes" id="UP000009168"/>
    </source>
</evidence>
<dbReference type="AlphaFoldDB" id="Q23HC4"/>
<accession>Q23HC4</accession>
<evidence type="ECO:0000313" key="2">
    <source>
        <dbReference type="EMBL" id="EAR95884.2"/>
    </source>
</evidence>
<dbReference type="Proteomes" id="UP000009168">
    <property type="component" value="Unassembled WGS sequence"/>
</dbReference>
<feature type="region of interest" description="Disordered" evidence="1">
    <location>
        <begin position="168"/>
        <end position="194"/>
    </location>
</feature>